<dbReference type="AlphaFoldDB" id="A0A7G9SDA5"/>
<protein>
    <submittedName>
        <fullName evidence="4">PspC domain-containing protein</fullName>
    </submittedName>
</protein>
<gene>
    <name evidence="4" type="ORF">H9L12_04630</name>
</gene>
<sequence length="102" mass="10930">MMTTNADRTPIYSRAEPIFGICEALGDDLGVNPDWFRVALAPLLFLNPIGTIVGYFATGVFLLALRLFMPDVRAPRVAAIEAEPATPEAATAEPSEKLPLAA</sequence>
<keyword evidence="2" id="KW-0812">Transmembrane</keyword>
<feature type="transmembrane region" description="Helical" evidence="2">
    <location>
        <begin position="45"/>
        <end position="68"/>
    </location>
</feature>
<feature type="compositionally biased region" description="Low complexity" evidence="1">
    <location>
        <begin position="83"/>
        <end position="93"/>
    </location>
</feature>
<dbReference type="EMBL" id="CP060717">
    <property type="protein sequence ID" value="QNN65830.1"/>
    <property type="molecule type" value="Genomic_DNA"/>
</dbReference>
<organism evidence="4 5">
    <name type="scientific">Sphingomonas rhizophila</name>
    <dbReference type="NCBI Taxonomy" id="2071607"/>
    <lineage>
        <taxon>Bacteria</taxon>
        <taxon>Pseudomonadati</taxon>
        <taxon>Pseudomonadota</taxon>
        <taxon>Alphaproteobacteria</taxon>
        <taxon>Sphingomonadales</taxon>
        <taxon>Sphingomonadaceae</taxon>
        <taxon>Sphingomonas</taxon>
    </lineage>
</organism>
<dbReference type="RefSeq" id="WP_187542815.1">
    <property type="nucleotide sequence ID" value="NZ_CP060717.1"/>
</dbReference>
<evidence type="ECO:0000256" key="1">
    <source>
        <dbReference type="SAM" id="MobiDB-lite"/>
    </source>
</evidence>
<feature type="region of interest" description="Disordered" evidence="1">
    <location>
        <begin position="83"/>
        <end position="102"/>
    </location>
</feature>
<keyword evidence="2" id="KW-1133">Transmembrane helix</keyword>
<dbReference type="Pfam" id="PF04024">
    <property type="entry name" value="PspC"/>
    <property type="match status" value="1"/>
</dbReference>
<evidence type="ECO:0000256" key="2">
    <source>
        <dbReference type="SAM" id="Phobius"/>
    </source>
</evidence>
<keyword evidence="2" id="KW-0472">Membrane</keyword>
<accession>A0A7G9SDA5</accession>
<proteinExistence type="predicted"/>
<reference evidence="4 5" key="1">
    <citation type="submission" date="2020-08" db="EMBL/GenBank/DDBJ databases">
        <title>Genome sequence of Sphingomonas rhizophila KACC 19189T.</title>
        <authorList>
            <person name="Hyun D.-W."/>
            <person name="Bae J.-W."/>
        </authorList>
    </citation>
    <scope>NUCLEOTIDE SEQUENCE [LARGE SCALE GENOMIC DNA]</scope>
    <source>
        <strain evidence="4 5">KACC 19189</strain>
    </source>
</reference>
<feature type="domain" description="Phage shock protein PspC N-terminal" evidence="3">
    <location>
        <begin position="17"/>
        <end position="61"/>
    </location>
</feature>
<evidence type="ECO:0000313" key="5">
    <source>
        <dbReference type="Proteomes" id="UP000515955"/>
    </source>
</evidence>
<name>A0A7G9SDA5_9SPHN</name>
<dbReference type="KEGG" id="srhi:H9L12_04630"/>
<keyword evidence="5" id="KW-1185">Reference proteome</keyword>
<dbReference type="InterPro" id="IPR007168">
    <property type="entry name" value="Phageshock_PspC_N"/>
</dbReference>
<dbReference type="Proteomes" id="UP000515955">
    <property type="component" value="Chromosome"/>
</dbReference>
<evidence type="ECO:0000259" key="3">
    <source>
        <dbReference type="Pfam" id="PF04024"/>
    </source>
</evidence>
<evidence type="ECO:0000313" key="4">
    <source>
        <dbReference type="EMBL" id="QNN65830.1"/>
    </source>
</evidence>